<reference evidence="5 6" key="1">
    <citation type="journal article" date="2015" name="Nature">
        <title>rRNA introns, odd ribosomes, and small enigmatic genomes across a large radiation of phyla.</title>
        <authorList>
            <person name="Brown C.T."/>
            <person name="Hug L.A."/>
            <person name="Thomas B.C."/>
            <person name="Sharon I."/>
            <person name="Castelle C.J."/>
            <person name="Singh A."/>
            <person name="Wilkins M.J."/>
            <person name="Williams K.H."/>
            <person name="Banfield J.F."/>
        </authorList>
    </citation>
    <scope>NUCLEOTIDE SEQUENCE [LARGE SCALE GENOMIC DNA]</scope>
</reference>
<keyword evidence="1" id="KW-0732">Signal</keyword>
<comment type="caution">
    <text evidence="5">The sequence shown here is derived from an EMBL/GenBank/DDBJ whole genome shotgun (WGS) entry which is preliminary data.</text>
</comment>
<evidence type="ECO:0000259" key="4">
    <source>
        <dbReference type="SMART" id="SM00560"/>
    </source>
</evidence>
<dbReference type="Proteomes" id="UP000033882">
    <property type="component" value="Unassembled WGS sequence"/>
</dbReference>
<dbReference type="EMBL" id="LCPB01000021">
    <property type="protein sequence ID" value="KKU88994.1"/>
    <property type="molecule type" value="Genomic_DNA"/>
</dbReference>
<gene>
    <name evidence="5" type="ORF">UY19_C0021G0024</name>
</gene>
<dbReference type="SUPFAM" id="SSF49899">
    <property type="entry name" value="Concanavalin A-like lectins/glucanases"/>
    <property type="match status" value="1"/>
</dbReference>
<dbReference type="InterPro" id="IPR013320">
    <property type="entry name" value="ConA-like_dom_sf"/>
</dbReference>
<evidence type="ECO:0000313" key="6">
    <source>
        <dbReference type="Proteomes" id="UP000033882"/>
    </source>
</evidence>
<proteinExistence type="predicted"/>
<dbReference type="SUPFAM" id="SSF54523">
    <property type="entry name" value="Pili subunits"/>
    <property type="match status" value="1"/>
</dbReference>
<organism evidence="5 6">
    <name type="scientific">Candidatus Wolfebacteria bacterium GW2011_GWA2_47_9b</name>
    <dbReference type="NCBI Taxonomy" id="1619005"/>
    <lineage>
        <taxon>Bacteria</taxon>
        <taxon>Candidatus Wolfeibacteriota</taxon>
    </lineage>
</organism>
<keyword evidence="2" id="KW-1015">Disulfide bond</keyword>
<dbReference type="Gene3D" id="3.30.700.10">
    <property type="entry name" value="Glycoprotein, Type 4 Pilin"/>
    <property type="match status" value="1"/>
</dbReference>
<evidence type="ECO:0000256" key="2">
    <source>
        <dbReference type="ARBA" id="ARBA00023157"/>
    </source>
</evidence>
<dbReference type="Pfam" id="PF13385">
    <property type="entry name" value="Laminin_G_3"/>
    <property type="match status" value="1"/>
</dbReference>
<keyword evidence="3" id="KW-1133">Transmembrane helix</keyword>
<evidence type="ECO:0000256" key="3">
    <source>
        <dbReference type="SAM" id="Phobius"/>
    </source>
</evidence>
<dbReference type="InterPro" id="IPR045584">
    <property type="entry name" value="Pilin-like"/>
</dbReference>
<dbReference type="Gene3D" id="2.60.120.200">
    <property type="match status" value="1"/>
</dbReference>
<evidence type="ECO:0000313" key="5">
    <source>
        <dbReference type="EMBL" id="KKU88994.1"/>
    </source>
</evidence>
<accession>A0A0G1U4K1</accession>
<keyword evidence="3" id="KW-0812">Transmembrane</keyword>
<keyword evidence="3" id="KW-0472">Membrane</keyword>
<protein>
    <submittedName>
        <fullName evidence="5">Peptidase M10A and M12B matrixin and adamalysin</fullName>
    </submittedName>
</protein>
<feature type="transmembrane region" description="Helical" evidence="3">
    <location>
        <begin position="21"/>
        <end position="42"/>
    </location>
</feature>
<dbReference type="InterPro" id="IPR012902">
    <property type="entry name" value="N_methyl_site"/>
</dbReference>
<dbReference type="NCBIfam" id="TIGR02532">
    <property type="entry name" value="IV_pilin_GFxxxE"/>
    <property type="match status" value="1"/>
</dbReference>
<dbReference type="SMART" id="SM00560">
    <property type="entry name" value="LamGL"/>
    <property type="match status" value="1"/>
</dbReference>
<dbReference type="InterPro" id="IPR006558">
    <property type="entry name" value="LamG-like"/>
</dbReference>
<dbReference type="AlphaFoldDB" id="A0A0G1U4K1"/>
<feature type="domain" description="LamG-like jellyroll fold" evidence="4">
    <location>
        <begin position="266"/>
        <end position="392"/>
    </location>
</feature>
<name>A0A0G1U4K1_9BACT</name>
<sequence>MHFIRRRYGTIGYMSRNGFTLLELLISIGIIAIISTVAVLSINPVEQLRQSRDGKRVVDIQILSLSLAEAKNRNMAMGTANVVYVSTPDTSAICANLSLPTLPPTWSYACKTAANYLKTDGSGWLPVDIASLGASQGTLPIDPTNSGTKGLYYTYVAGSGYALSATLESDKYFNQNGAKDGGVDPSRFEQGSNLSLLAQASGLVGYWAFDETNGAVAADGSGRGHDGILSIGSPTWTAGKVDGAISFNGSSAVNAPGVSTGVDFSKGHTMAAWFNPGSLAVNANIFLSFGLPYLSTHVSGNRAFHSASVGGTQKSINGATSLAMGNWYHIVGVYDNTGVKVYINGVLDGTLAITGADTVSANLCMGAHGCGSYWTTGKVDDVRVYNRPLSGNEIEVMYNATK</sequence>
<evidence type="ECO:0000256" key="1">
    <source>
        <dbReference type="ARBA" id="ARBA00022729"/>
    </source>
</evidence>
<dbReference type="Pfam" id="PF07963">
    <property type="entry name" value="N_methyl"/>
    <property type="match status" value="1"/>
</dbReference>